<dbReference type="EMBL" id="VFOW01000001">
    <property type="protein sequence ID" value="TQL77454.1"/>
    <property type="molecule type" value="Genomic_DNA"/>
</dbReference>
<name>A0A543AXZ1_9ACTN</name>
<evidence type="ECO:0000313" key="1">
    <source>
        <dbReference type="EMBL" id="TQL77454.1"/>
    </source>
</evidence>
<evidence type="ECO:0000313" key="2">
    <source>
        <dbReference type="Proteomes" id="UP000317043"/>
    </source>
</evidence>
<keyword evidence="2" id="KW-1185">Reference proteome</keyword>
<dbReference type="AlphaFoldDB" id="A0A543AXZ1"/>
<gene>
    <name evidence="1" type="ORF">FB566_3013</name>
</gene>
<organism evidence="1 2">
    <name type="scientific">Stackebrandtia endophytica</name>
    <dbReference type="NCBI Taxonomy" id="1496996"/>
    <lineage>
        <taxon>Bacteria</taxon>
        <taxon>Bacillati</taxon>
        <taxon>Actinomycetota</taxon>
        <taxon>Actinomycetes</taxon>
        <taxon>Glycomycetales</taxon>
        <taxon>Glycomycetaceae</taxon>
        <taxon>Stackebrandtia</taxon>
    </lineage>
</organism>
<dbReference type="OrthoDB" id="9950127at2"/>
<dbReference type="InParanoid" id="A0A543AXZ1"/>
<accession>A0A543AXZ1</accession>
<proteinExistence type="predicted"/>
<dbReference type="RefSeq" id="WP_142040360.1">
    <property type="nucleotide sequence ID" value="NZ_JBHTGS010000001.1"/>
</dbReference>
<comment type="caution">
    <text evidence="1">The sequence shown here is derived from an EMBL/GenBank/DDBJ whole genome shotgun (WGS) entry which is preliminary data.</text>
</comment>
<dbReference type="Proteomes" id="UP000317043">
    <property type="component" value="Unassembled WGS sequence"/>
</dbReference>
<reference evidence="1 2" key="1">
    <citation type="submission" date="2019-06" db="EMBL/GenBank/DDBJ databases">
        <title>Sequencing the genomes of 1000 actinobacteria strains.</title>
        <authorList>
            <person name="Klenk H.-P."/>
        </authorList>
    </citation>
    <scope>NUCLEOTIDE SEQUENCE [LARGE SCALE GENOMIC DNA]</scope>
    <source>
        <strain evidence="1 2">DSM 45928</strain>
    </source>
</reference>
<sequence length="167" mass="18451">MTSLRERIQRLDVEATSADEAVHARLSAGRGIEVTFDQSVLEDHDEESLGYQIEEVLSDVVQGAREFAASIRGGGASDTSRISERDRLVNAAIDDIDLTVTSPRGLMVIDWLGQSGFVVTFHPQAFDKYDHASLTGDVNATVFAISHLRKRKTMEIHRNLYMSPTSS</sequence>
<protein>
    <submittedName>
        <fullName evidence="1">Uncharacterized protein</fullName>
    </submittedName>
</protein>